<dbReference type="InterPro" id="IPR036034">
    <property type="entry name" value="PDZ_sf"/>
</dbReference>
<keyword evidence="6" id="KW-0067">ATP-binding</keyword>
<dbReference type="GO" id="GO:0000160">
    <property type="term" value="P:phosphorelay signal transduction system"/>
    <property type="evidence" value="ECO:0007669"/>
    <property type="project" value="UniProtKB-KW"/>
</dbReference>
<dbReference type="EMBL" id="LGUG01000004">
    <property type="protein sequence ID" value="KON97152.1"/>
    <property type="molecule type" value="Genomic_DNA"/>
</dbReference>
<feature type="transmembrane region" description="Helical" evidence="8">
    <location>
        <begin position="354"/>
        <end position="371"/>
    </location>
</feature>
<keyword evidence="13" id="KW-1185">Reference proteome</keyword>
<dbReference type="PANTHER" id="PTHR24421">
    <property type="entry name" value="NITRATE/NITRITE SENSOR PROTEIN NARX-RELATED"/>
    <property type="match status" value="1"/>
</dbReference>
<dbReference type="PROSITE" id="PS50109">
    <property type="entry name" value="HIS_KIN"/>
    <property type="match status" value="1"/>
</dbReference>
<dbReference type="InterPro" id="IPR001478">
    <property type="entry name" value="PDZ"/>
</dbReference>
<dbReference type="EC" id="2.7.13.3" evidence="2"/>
<dbReference type="Proteomes" id="UP000037269">
    <property type="component" value="Unassembled WGS sequence"/>
</dbReference>
<dbReference type="InterPro" id="IPR036890">
    <property type="entry name" value="HATPase_C_sf"/>
</dbReference>
<evidence type="ECO:0000256" key="6">
    <source>
        <dbReference type="ARBA" id="ARBA00022840"/>
    </source>
</evidence>
<keyword evidence="8" id="KW-1133">Transmembrane helix</keyword>
<keyword evidence="8" id="KW-0472">Membrane</keyword>
<keyword evidence="7" id="KW-0902">Two-component regulatory system</keyword>
<feature type="transmembrane region" description="Helical" evidence="8">
    <location>
        <begin position="267"/>
        <end position="287"/>
    </location>
</feature>
<dbReference type="AlphaFoldDB" id="A0A0D1YFR8"/>
<protein>
    <recommendedName>
        <fullName evidence="2">histidine kinase</fullName>
        <ecNumber evidence="2">2.7.13.3</ecNumber>
    </recommendedName>
</protein>
<dbReference type="GeneID" id="42307145"/>
<keyword evidence="3" id="KW-0808">Transferase</keyword>
<dbReference type="RefSeq" id="WP_043064881.1">
    <property type="nucleotide sequence ID" value="NZ_BJOA01000100.1"/>
</dbReference>
<keyword evidence="8" id="KW-0812">Transmembrane</keyword>
<feature type="transmembrane region" description="Helical" evidence="8">
    <location>
        <begin position="115"/>
        <end position="136"/>
    </location>
</feature>
<dbReference type="GO" id="GO:0004673">
    <property type="term" value="F:protein histidine kinase activity"/>
    <property type="evidence" value="ECO:0007669"/>
    <property type="project" value="UniProtKB-EC"/>
</dbReference>
<feature type="transmembrane region" description="Helical" evidence="8">
    <location>
        <begin position="206"/>
        <end position="224"/>
    </location>
</feature>
<dbReference type="InterPro" id="IPR005467">
    <property type="entry name" value="His_kinase_dom"/>
</dbReference>
<dbReference type="PANTHER" id="PTHR24421:SF10">
    <property type="entry name" value="NITRATE_NITRITE SENSOR PROTEIN NARQ"/>
    <property type="match status" value="1"/>
</dbReference>
<dbReference type="EMBL" id="FNED01000034">
    <property type="protein sequence ID" value="SDJ96838.1"/>
    <property type="molecule type" value="Genomic_DNA"/>
</dbReference>
<dbReference type="STRING" id="47500.AF333_18485"/>
<keyword evidence="5 12" id="KW-0418">Kinase</keyword>
<evidence type="ECO:0000313" key="11">
    <source>
        <dbReference type="EMBL" id="KON97152.1"/>
    </source>
</evidence>
<evidence type="ECO:0000256" key="1">
    <source>
        <dbReference type="ARBA" id="ARBA00000085"/>
    </source>
</evidence>
<evidence type="ECO:0000256" key="3">
    <source>
        <dbReference type="ARBA" id="ARBA00022679"/>
    </source>
</evidence>
<evidence type="ECO:0000259" key="10">
    <source>
        <dbReference type="PROSITE" id="PS50109"/>
    </source>
</evidence>
<dbReference type="PROSITE" id="PS50106">
    <property type="entry name" value="PDZ"/>
    <property type="match status" value="1"/>
</dbReference>
<feature type="transmembrane region" description="Helical" evidence="8">
    <location>
        <begin position="148"/>
        <end position="166"/>
    </location>
</feature>
<reference evidence="12 14" key="2">
    <citation type="submission" date="2016-10" db="EMBL/GenBank/DDBJ databases">
        <authorList>
            <person name="de Groot N.N."/>
        </authorList>
    </citation>
    <scope>NUCLEOTIDE SEQUENCE [LARGE SCALE GENOMIC DNA]</scope>
    <source>
        <strain evidence="12 14">DSM 2895</strain>
    </source>
</reference>
<evidence type="ECO:0000313" key="12">
    <source>
        <dbReference type="EMBL" id="SDJ96838.1"/>
    </source>
</evidence>
<feature type="transmembrane region" description="Helical" evidence="8">
    <location>
        <begin position="293"/>
        <end position="316"/>
    </location>
</feature>
<dbReference type="SMART" id="SM00387">
    <property type="entry name" value="HATPase_c"/>
    <property type="match status" value="1"/>
</dbReference>
<evidence type="ECO:0000313" key="14">
    <source>
        <dbReference type="Proteomes" id="UP000182836"/>
    </source>
</evidence>
<feature type="transmembrane region" description="Helical" evidence="8">
    <location>
        <begin position="328"/>
        <end position="348"/>
    </location>
</feature>
<evidence type="ECO:0000313" key="13">
    <source>
        <dbReference type="Proteomes" id="UP000037269"/>
    </source>
</evidence>
<dbReference type="PATRIC" id="fig|47500.8.peg.5084"/>
<dbReference type="GO" id="GO:0005524">
    <property type="term" value="F:ATP binding"/>
    <property type="evidence" value="ECO:0007669"/>
    <property type="project" value="UniProtKB-KW"/>
</dbReference>
<dbReference type="Proteomes" id="UP000182836">
    <property type="component" value="Unassembled WGS sequence"/>
</dbReference>
<dbReference type="SUPFAM" id="SSF50156">
    <property type="entry name" value="PDZ domain-like"/>
    <property type="match status" value="1"/>
</dbReference>
<evidence type="ECO:0000256" key="5">
    <source>
        <dbReference type="ARBA" id="ARBA00022777"/>
    </source>
</evidence>
<proteinExistence type="predicted"/>
<name>A0A0D1YFR8_ANEMI</name>
<dbReference type="Gene3D" id="3.30.565.10">
    <property type="entry name" value="Histidine kinase-like ATPase, C-terminal domain"/>
    <property type="match status" value="1"/>
</dbReference>
<evidence type="ECO:0000256" key="4">
    <source>
        <dbReference type="ARBA" id="ARBA00022741"/>
    </source>
</evidence>
<feature type="domain" description="PDZ" evidence="9">
    <location>
        <begin position="24"/>
        <end position="76"/>
    </location>
</feature>
<gene>
    <name evidence="11" type="ORF">AF333_18485</name>
    <name evidence="12" type="ORF">SAMN04487909_13434</name>
</gene>
<evidence type="ECO:0000256" key="2">
    <source>
        <dbReference type="ARBA" id="ARBA00012438"/>
    </source>
</evidence>
<dbReference type="OrthoDB" id="9768405at2"/>
<dbReference type="InterPro" id="IPR003594">
    <property type="entry name" value="HATPase_dom"/>
</dbReference>
<reference evidence="11 13" key="1">
    <citation type="submission" date="2015-07" db="EMBL/GenBank/DDBJ databases">
        <title>Fjat-14205 dsm 2895.</title>
        <authorList>
            <person name="Liu B."/>
            <person name="Wang J."/>
            <person name="Zhu Y."/>
            <person name="Liu G."/>
            <person name="Chen Q."/>
            <person name="Chen Z."/>
            <person name="Lan J."/>
            <person name="Che J."/>
            <person name="Ge C."/>
            <person name="Shi H."/>
            <person name="Pan Z."/>
            <person name="Liu X."/>
        </authorList>
    </citation>
    <scope>NUCLEOTIDE SEQUENCE [LARGE SCALE GENOMIC DNA]</scope>
    <source>
        <strain evidence="11 13">DSM 2895</strain>
    </source>
</reference>
<feature type="transmembrane region" description="Helical" evidence="8">
    <location>
        <begin position="7"/>
        <end position="27"/>
    </location>
</feature>
<dbReference type="CDD" id="cd16917">
    <property type="entry name" value="HATPase_UhpB-NarQ-NarX-like"/>
    <property type="match status" value="1"/>
</dbReference>
<dbReference type="SUPFAM" id="SSF55874">
    <property type="entry name" value="ATPase domain of HSP90 chaperone/DNA topoisomerase II/histidine kinase"/>
    <property type="match status" value="1"/>
</dbReference>
<dbReference type="InterPro" id="IPR050482">
    <property type="entry name" value="Sensor_HK_TwoCompSys"/>
</dbReference>
<sequence>MGTPQKLSPLITAMLVIFLVLAVYIQLETLRHPYIGAVLQRTGEEWKVSEVDPSGKAAKGHVRQGDRVLTVDGLPVDKKMGDKSKASLVRVSTAVFMHDDGSVYEIDIKTESSDVLQSVFAILAAALLQIIGLLAYYKNHASSAVRQFCLLNYVMALVILTVYSTELLVSDLILSFCSVWLPYLLLSFCVSFVLRAVPVLWSKALFFFRLACILFSCYTIWAVSQHEIPDWIRETVHLVFIMTLLFILLMIRLYWRALDRVEKNHALGLSAGLCFSFLPYLFLYAIPDLLWNGYILAPEYVLIGLVPLSGVFLYILDKRSMVDMNIYLPRLLFHILYYGGVFLLIAFANRMERPVWTAVLFGGFAVGTFVYQKGLRRSRQHAEGRREWVEQQKLKLSIQIAETQNIQDILSLISDMLHRVVDVEGVCMVWHDGTRLVVHGTGRYKDIIGNEQDARWIDRSFWERGFDFEYVASIADYAGFSCKGYLCMGPKGNLSLFSMEEKRLIDEIGREAARLLTNARLLTRLQKEFQHTKEQNAFYDHPVNDDIRQMNRLLMEAQQAERVRLSYYLHDRLLQNLIFLSRDLEEMANQGRADDRQIASWLKCLYESQQDIRALCDELYPHIVDKAGLEESLRWLLRTVGEKGGLRVSLHYDWPGEAPDPLLKSNLFRMIRELVHNVLKHAEAKQLDVSVKRKEDEGICCTVSDDGRGFDVVAFQKDGSREGAHLGLISVNSQIGYLGGEMEIHSSPGEGTRITLRLRSPSLCERGGNV</sequence>
<evidence type="ECO:0000259" key="9">
    <source>
        <dbReference type="PROSITE" id="PS50106"/>
    </source>
</evidence>
<evidence type="ECO:0000256" key="7">
    <source>
        <dbReference type="ARBA" id="ARBA00023012"/>
    </source>
</evidence>
<feature type="domain" description="Histidine kinase" evidence="10">
    <location>
        <begin position="667"/>
        <end position="762"/>
    </location>
</feature>
<evidence type="ECO:0000256" key="8">
    <source>
        <dbReference type="SAM" id="Phobius"/>
    </source>
</evidence>
<accession>A0A0D1YFR8</accession>
<dbReference type="Pfam" id="PF02518">
    <property type="entry name" value="HATPase_c"/>
    <property type="match status" value="1"/>
</dbReference>
<feature type="transmembrane region" description="Helical" evidence="8">
    <location>
        <begin position="172"/>
        <end position="194"/>
    </location>
</feature>
<organism evidence="11 13">
    <name type="scientific">Aneurinibacillus migulanus</name>
    <name type="common">Bacillus migulanus</name>
    <dbReference type="NCBI Taxonomy" id="47500"/>
    <lineage>
        <taxon>Bacteria</taxon>
        <taxon>Bacillati</taxon>
        <taxon>Bacillota</taxon>
        <taxon>Bacilli</taxon>
        <taxon>Bacillales</taxon>
        <taxon>Paenibacillaceae</taxon>
        <taxon>Aneurinibacillus group</taxon>
        <taxon>Aneurinibacillus</taxon>
    </lineage>
</organism>
<comment type="catalytic activity">
    <reaction evidence="1">
        <text>ATP + protein L-histidine = ADP + protein N-phospho-L-histidine.</text>
        <dbReference type="EC" id="2.7.13.3"/>
    </reaction>
</comment>
<keyword evidence="4" id="KW-0547">Nucleotide-binding</keyword>
<feature type="transmembrane region" description="Helical" evidence="8">
    <location>
        <begin position="236"/>
        <end position="255"/>
    </location>
</feature>